<dbReference type="SUPFAM" id="SSF55729">
    <property type="entry name" value="Acyl-CoA N-acyltransferases (Nat)"/>
    <property type="match status" value="1"/>
</dbReference>
<dbReference type="PATRIC" id="fig|1157951.4.peg.2466"/>
<evidence type="ECO:0000313" key="3">
    <source>
        <dbReference type="Proteomes" id="UP000005012"/>
    </source>
</evidence>
<dbReference type="Pfam" id="PF00583">
    <property type="entry name" value="Acetyltransf_1"/>
    <property type="match status" value="1"/>
</dbReference>
<dbReference type="HOGENOM" id="CLU_081840_2_1_6"/>
<dbReference type="CDD" id="cd04301">
    <property type="entry name" value="NAT_SF"/>
    <property type="match status" value="1"/>
</dbReference>
<dbReference type="RefSeq" id="WP_014657335.1">
    <property type="nucleotide sequence ID" value="NC_017731.1"/>
</dbReference>
<dbReference type="Gene3D" id="3.40.630.30">
    <property type="match status" value="1"/>
</dbReference>
<feature type="domain" description="N-acetyltransferase" evidence="1">
    <location>
        <begin position="1"/>
        <end position="144"/>
    </location>
</feature>
<protein>
    <recommendedName>
        <fullName evidence="1">N-acetyltransferase domain-containing protein</fullName>
    </recommendedName>
</protein>
<dbReference type="GO" id="GO:0016747">
    <property type="term" value="F:acyltransferase activity, transferring groups other than amino-acyl groups"/>
    <property type="evidence" value="ECO:0007669"/>
    <property type="project" value="InterPro"/>
</dbReference>
<dbReference type="InterPro" id="IPR016181">
    <property type="entry name" value="Acyl_CoA_acyltransferase"/>
</dbReference>
<proteinExistence type="predicted"/>
<dbReference type="Proteomes" id="UP000005012">
    <property type="component" value="Chromosome"/>
</dbReference>
<evidence type="ECO:0000259" key="1">
    <source>
        <dbReference type="PROSITE" id="PS51186"/>
    </source>
</evidence>
<sequence>MLIRVEIPVDAMGIDKLLRDTFPTEAEADLVQKLREDGLLTLGVVATNDNGEVIGYVGFTPVDVNNEDVQWVGLAPLAVSKAHQKQGIGGQLIYEGLDSLNEFGYGAVVVLGDSNYYRRFGFEPASKYEVFSQWPELQEHFLICGLENGSLSDHKGQVTYSSHFDVF</sequence>
<dbReference type="PROSITE" id="PS51186">
    <property type="entry name" value="GNAT"/>
    <property type="match status" value="1"/>
</dbReference>
<dbReference type="OrthoDB" id="9797178at2"/>
<name>A0A140NNS4_PROSM</name>
<evidence type="ECO:0000313" key="2">
    <source>
        <dbReference type="EMBL" id="AFH94300.1"/>
    </source>
</evidence>
<organism evidence="2 3">
    <name type="scientific">Providencia stuartii (strain MRSN 2154)</name>
    <dbReference type="NCBI Taxonomy" id="1157951"/>
    <lineage>
        <taxon>Bacteria</taxon>
        <taxon>Pseudomonadati</taxon>
        <taxon>Pseudomonadota</taxon>
        <taxon>Gammaproteobacteria</taxon>
        <taxon>Enterobacterales</taxon>
        <taxon>Morganellaceae</taxon>
        <taxon>Providencia</taxon>
    </lineage>
</organism>
<gene>
    <name evidence="2" type="ordered locus">S70_12265</name>
</gene>
<accession>A0A140NNS4</accession>
<dbReference type="AlphaFoldDB" id="A0A140NNS4"/>
<dbReference type="KEGG" id="psi:S70_12265"/>
<dbReference type="EMBL" id="CP003488">
    <property type="protein sequence ID" value="AFH94300.1"/>
    <property type="molecule type" value="Genomic_DNA"/>
</dbReference>
<reference evidence="2 3" key="1">
    <citation type="journal article" date="2012" name="J. Bacteriol.">
        <title>Complete Genome Sequence of Providencia stuartii Clinical Isolate MRSN 2154.</title>
        <authorList>
            <person name="Clifford R.J."/>
            <person name="Hang J."/>
            <person name="Riley M.C."/>
            <person name="Onmus-Leone F."/>
            <person name="Kuschner R.A."/>
            <person name="Lesho E.P."/>
            <person name="Waterman P.E."/>
        </authorList>
    </citation>
    <scope>NUCLEOTIDE SEQUENCE [LARGE SCALE GENOMIC DNA]</scope>
    <source>
        <strain evidence="2 3">MRSN 2154</strain>
    </source>
</reference>
<dbReference type="InterPro" id="IPR000182">
    <property type="entry name" value="GNAT_dom"/>
</dbReference>
<reference evidence="3" key="2">
    <citation type="submission" date="2012-04" db="EMBL/GenBank/DDBJ databases">
        <title>Complete genome sequence of Providencia stuartii clinical isolate MRSN 2154.</title>
        <authorList>
            <person name="Clifford R.J."/>
            <person name="Hang J."/>
            <person name="Riley M.C."/>
            <person name="Onmus-Leone F."/>
            <person name="Kuschner R.A."/>
            <person name="Lesho E.P."/>
            <person name="Waterman P.E."/>
        </authorList>
    </citation>
    <scope>NUCLEOTIDE SEQUENCE [LARGE SCALE GENOMIC DNA]</scope>
    <source>
        <strain evidence="3">MRSN 2154</strain>
    </source>
</reference>